<organism evidence="8 9">
    <name type="scientific">Gibbsiella dentisursi</name>
    <dbReference type="NCBI Taxonomy" id="796890"/>
    <lineage>
        <taxon>Bacteria</taxon>
        <taxon>Pseudomonadati</taxon>
        <taxon>Pseudomonadota</taxon>
        <taxon>Gammaproteobacteria</taxon>
        <taxon>Enterobacterales</taxon>
        <taxon>Yersiniaceae</taxon>
        <taxon>Gibbsiella</taxon>
    </lineage>
</organism>
<dbReference type="EC" id="4.2.2.n1" evidence="3"/>
<comment type="catalytic activity">
    <reaction evidence="1">
        <text>Exolytic cleavage of the (1-&gt;4)-beta-glycosidic linkage between N-acetylmuramic acid (MurNAc) and N-acetylglucosamine (GlcNAc) residues in peptidoglycan, from either the reducing or the non-reducing ends of the peptidoglycan chains, with concomitant formation of a 1,6-anhydrobond in the MurNAc residue.</text>
        <dbReference type="EC" id="4.2.2.n1"/>
    </reaction>
</comment>
<dbReference type="PANTHER" id="PTHR37423:SF4">
    <property type="entry name" value="ENDO-TYPE MEMBRANE-BOUND LYTIC MUREIN TRANSGLYCOSYLASE A"/>
    <property type="match status" value="1"/>
</dbReference>
<protein>
    <recommendedName>
        <fullName evidence="3">peptidoglycan lytic exotransglycosylase</fullName>
        <ecNumber evidence="3">4.2.2.n1</ecNumber>
    </recommendedName>
</protein>
<dbReference type="PANTHER" id="PTHR37423">
    <property type="entry name" value="SOLUBLE LYTIC MUREIN TRANSGLYCOSYLASE-RELATED"/>
    <property type="match status" value="1"/>
</dbReference>
<feature type="compositionally biased region" description="Polar residues" evidence="6">
    <location>
        <begin position="52"/>
        <end position="62"/>
    </location>
</feature>
<sequence>MLRNLLKGVTNSVNLKIGCLVAIMVLAGCAQGPRTADNNSGSGKPRNGWLQPPQSGANNHTGTPVAYNDYIRQAANSYGVDETLIKAIIQVESGFNPNVVSTSNAVGLMQLKASTAGRDAYRMKGKNGQPSSRELKDPAVNIDLGTAYINIIQNQQLAGINNPQTLRYATIVSYVNGTGAMLRTFAQDKRVAVNRINQMSPEAFYQHIQRNHPAPQAPRYLWKVNTAYQAMAMQQ</sequence>
<evidence type="ECO:0000313" key="8">
    <source>
        <dbReference type="EMBL" id="GAA3892813.1"/>
    </source>
</evidence>
<evidence type="ECO:0000256" key="5">
    <source>
        <dbReference type="ARBA" id="ARBA00023316"/>
    </source>
</evidence>
<keyword evidence="9" id="KW-1185">Reference proteome</keyword>
<feature type="region of interest" description="Disordered" evidence="6">
    <location>
        <begin position="34"/>
        <end position="62"/>
    </location>
</feature>
<dbReference type="InterPro" id="IPR000189">
    <property type="entry name" value="Transglyc_AS"/>
</dbReference>
<evidence type="ECO:0000313" key="9">
    <source>
        <dbReference type="Proteomes" id="UP001499994"/>
    </source>
</evidence>
<evidence type="ECO:0000256" key="2">
    <source>
        <dbReference type="ARBA" id="ARBA00007734"/>
    </source>
</evidence>
<feature type="domain" description="Transglycosylase SLT" evidence="7">
    <location>
        <begin position="69"/>
        <end position="192"/>
    </location>
</feature>
<evidence type="ECO:0000259" key="7">
    <source>
        <dbReference type="Pfam" id="PF01464"/>
    </source>
</evidence>
<comment type="caution">
    <text evidence="8">The sequence shown here is derived from an EMBL/GenBank/DDBJ whole genome shotgun (WGS) entry which is preliminary data.</text>
</comment>
<accession>A0ABP7L5D7</accession>
<dbReference type="EMBL" id="BAABDG010000002">
    <property type="protein sequence ID" value="GAA3892813.1"/>
    <property type="molecule type" value="Genomic_DNA"/>
</dbReference>
<dbReference type="InterPro" id="IPR008258">
    <property type="entry name" value="Transglycosylase_SLT_dom_1"/>
</dbReference>
<dbReference type="Pfam" id="PF01464">
    <property type="entry name" value="SLT"/>
    <property type="match status" value="1"/>
</dbReference>
<gene>
    <name evidence="8" type="ORF">GCM10022405_17860</name>
</gene>
<reference evidence="9" key="1">
    <citation type="journal article" date="2019" name="Int. J. Syst. Evol. Microbiol.">
        <title>The Global Catalogue of Microorganisms (GCM) 10K type strain sequencing project: providing services to taxonomists for standard genome sequencing and annotation.</title>
        <authorList>
            <consortium name="The Broad Institute Genomics Platform"/>
            <consortium name="The Broad Institute Genome Sequencing Center for Infectious Disease"/>
            <person name="Wu L."/>
            <person name="Ma J."/>
        </authorList>
    </citation>
    <scope>NUCLEOTIDE SEQUENCE [LARGE SCALE GENOMIC DNA]</scope>
    <source>
        <strain evidence="9">JCM 17201</strain>
    </source>
</reference>
<evidence type="ECO:0000256" key="4">
    <source>
        <dbReference type="ARBA" id="ARBA00023239"/>
    </source>
</evidence>
<dbReference type="PROSITE" id="PS00922">
    <property type="entry name" value="TRANSGLYCOSYLASE"/>
    <property type="match status" value="1"/>
</dbReference>
<name>A0ABP7L5D7_9GAMM</name>
<proteinExistence type="inferred from homology"/>
<dbReference type="PROSITE" id="PS51257">
    <property type="entry name" value="PROKAR_LIPOPROTEIN"/>
    <property type="match status" value="1"/>
</dbReference>
<evidence type="ECO:0000256" key="3">
    <source>
        <dbReference type="ARBA" id="ARBA00012587"/>
    </source>
</evidence>
<evidence type="ECO:0000256" key="1">
    <source>
        <dbReference type="ARBA" id="ARBA00001420"/>
    </source>
</evidence>
<comment type="similarity">
    <text evidence="2">Belongs to the transglycosylase Slt family.</text>
</comment>
<dbReference type="InterPro" id="IPR023346">
    <property type="entry name" value="Lysozyme-like_dom_sf"/>
</dbReference>
<evidence type="ECO:0000256" key="6">
    <source>
        <dbReference type="SAM" id="MobiDB-lite"/>
    </source>
</evidence>
<keyword evidence="5" id="KW-0961">Cell wall biogenesis/degradation</keyword>
<dbReference type="CDD" id="cd16893">
    <property type="entry name" value="LT_MltC_MltE"/>
    <property type="match status" value="1"/>
</dbReference>
<dbReference type="SUPFAM" id="SSF53955">
    <property type="entry name" value="Lysozyme-like"/>
    <property type="match status" value="1"/>
</dbReference>
<keyword evidence="4" id="KW-0456">Lyase</keyword>
<dbReference type="Proteomes" id="UP001499994">
    <property type="component" value="Unassembled WGS sequence"/>
</dbReference>
<dbReference type="Gene3D" id="1.10.530.10">
    <property type="match status" value="1"/>
</dbReference>